<dbReference type="AlphaFoldDB" id="A0A521G5A8"/>
<evidence type="ECO:0000256" key="1">
    <source>
        <dbReference type="SAM" id="Phobius"/>
    </source>
</evidence>
<feature type="transmembrane region" description="Helical" evidence="1">
    <location>
        <begin position="51"/>
        <end position="69"/>
    </location>
</feature>
<dbReference type="EMBL" id="NQJD01000001">
    <property type="protein sequence ID" value="TAA76183.1"/>
    <property type="molecule type" value="Genomic_DNA"/>
</dbReference>
<accession>A0A521G5A8</accession>
<proteinExistence type="predicted"/>
<name>A0A521G5A8_9BACT</name>
<evidence type="ECO:0000313" key="2">
    <source>
        <dbReference type="EMBL" id="TAA76183.1"/>
    </source>
</evidence>
<keyword evidence="1" id="KW-1133">Transmembrane helix</keyword>
<evidence type="ECO:0000313" key="3">
    <source>
        <dbReference type="Proteomes" id="UP000316238"/>
    </source>
</evidence>
<protein>
    <submittedName>
        <fullName evidence="2">Uncharacterized protein</fullName>
    </submittedName>
</protein>
<reference evidence="2" key="1">
    <citation type="submission" date="2017-07" db="EMBL/GenBank/DDBJ databases">
        <title>The cable genome - Insights into the physiology and evolution of filamentous bacteria capable of sulfide oxidation via long distance electron transfer.</title>
        <authorList>
            <person name="Thorup C."/>
            <person name="Bjerg J.T."/>
            <person name="Schreiber L."/>
            <person name="Nielsen L.P."/>
            <person name="Kjeldsen K.U."/>
            <person name="Boesen T."/>
            <person name="Boggild A."/>
            <person name="Meysman F."/>
            <person name="Geelhoed J."/>
            <person name="Schramm A."/>
        </authorList>
    </citation>
    <scope>NUCLEOTIDE SEQUENCE [LARGE SCALE GENOMIC DNA]</scope>
    <source>
        <strain evidence="2">GS</strain>
    </source>
</reference>
<feature type="transmembrane region" description="Helical" evidence="1">
    <location>
        <begin position="12"/>
        <end position="30"/>
    </location>
</feature>
<keyword evidence="1" id="KW-0472">Membrane</keyword>
<gene>
    <name evidence="2" type="ORF">CDV28_10181</name>
</gene>
<comment type="caution">
    <text evidence="2">The sequence shown here is derived from an EMBL/GenBank/DDBJ whole genome shotgun (WGS) entry which is preliminary data.</text>
</comment>
<dbReference type="Proteomes" id="UP000316238">
    <property type="component" value="Unassembled WGS sequence"/>
</dbReference>
<keyword evidence="3" id="KW-1185">Reference proteome</keyword>
<organism evidence="2 3">
    <name type="scientific">Candidatus Electronema aureum</name>
    <dbReference type="NCBI Taxonomy" id="2005002"/>
    <lineage>
        <taxon>Bacteria</taxon>
        <taxon>Pseudomonadati</taxon>
        <taxon>Thermodesulfobacteriota</taxon>
        <taxon>Desulfobulbia</taxon>
        <taxon>Desulfobulbales</taxon>
        <taxon>Desulfobulbaceae</taxon>
        <taxon>Candidatus Electronema</taxon>
    </lineage>
</organism>
<sequence>MIGDIMNELLALVVIGVLAFIAFNILIAALKGIWGAGKKIRESAPSFFEKVFYSMAAAAVGGIIVAVFTGTDFRFTGAATIGVFIGTFIKESLSS</sequence>
<keyword evidence="1" id="KW-0812">Transmembrane</keyword>